<sequence length="720" mass="80059">MVRRAAAAFSSTTVLSTRKMRAVSARIYPVIALFCLLAFAAGAQRVPARHPSVKVLSRVQRDKILLRWAPDAAMAWRKCNKWGYTLERYTIARGGKLLPTPEKKVLLTGLKPSPLADWQALATADDNAAVIAQALYGESFKVGSGENKVARVVAVSEEQEQRFGFALYAADHNFEAAQKAALGYQDRDVRKGEKYLYRVYSLVPRAELPIDTGGVFTGLDNYEELPKPQELVGIYGNKSVMLSWNYELLRQQYNSYLVERSEDGVNYKTLSSLPVTNLNDKDGRKAASMYYADTLAVNGKQYSYRIRGINPFGETGPPSETVSGSGVELLAYVPFITHSDLQGDKKVLLQWEFDKAGEPLLQEFSVAVSDKADGFYKTVMAGILPSNRNATYVPPTPLAGSNYFTITAQPKSGKGRTSFPVLVQAIDSIPPAPPTGLEAIVYTTGLVRISWRVNKESDMLGYRLFRASQKDEEYSAVNSQILTGTEYIDTVQIQSLNKKVYYKLKATDQRFNNSDFSVPVVALKPDQLPPAAPIFTGYEVEEKGIRIKWEPSPSTDVVNHILYRSDTPDLKGAIELKSWKAGDTATTYFDENATAGRTYTYTITAVDGMDLKTSAPQPLTVSADRMANLIRPAVRGLNVYKDEKSGYMDVFWQYAEKGVIEYLVYRAEGTLPPTLWKTLQPGTYNVRDESVRSGKEYKYSVVARFEDGGQSKFSTVKTNF</sequence>
<protein>
    <recommendedName>
        <fullName evidence="1">Fibronectin type-III domain-containing protein</fullName>
    </recommendedName>
</protein>
<dbReference type="SMART" id="SM00060">
    <property type="entry name" value="FN3"/>
    <property type="match status" value="4"/>
</dbReference>
<comment type="caution">
    <text evidence="2">The sequence shown here is derived from an EMBL/GenBank/DDBJ whole genome shotgun (WGS) entry which is preliminary data.</text>
</comment>
<feature type="domain" description="Fibronectin type-III" evidence="1">
    <location>
        <begin position="529"/>
        <end position="624"/>
    </location>
</feature>
<dbReference type="Proteomes" id="UP000612233">
    <property type="component" value="Unassembled WGS sequence"/>
</dbReference>
<dbReference type="SUPFAM" id="SSF49265">
    <property type="entry name" value="Fibronectin type III"/>
    <property type="match status" value="3"/>
</dbReference>
<dbReference type="PROSITE" id="PS50853">
    <property type="entry name" value="FN3"/>
    <property type="match status" value="1"/>
</dbReference>
<dbReference type="InterPro" id="IPR003961">
    <property type="entry name" value="FN3_dom"/>
</dbReference>
<accession>A0A927GK54</accession>
<organism evidence="2 3">
    <name type="scientific">Hymenobacter montanus</name>
    <dbReference type="NCBI Taxonomy" id="2771359"/>
    <lineage>
        <taxon>Bacteria</taxon>
        <taxon>Pseudomonadati</taxon>
        <taxon>Bacteroidota</taxon>
        <taxon>Cytophagia</taxon>
        <taxon>Cytophagales</taxon>
        <taxon>Hymenobacteraceae</taxon>
        <taxon>Hymenobacter</taxon>
    </lineage>
</organism>
<evidence type="ECO:0000313" key="2">
    <source>
        <dbReference type="EMBL" id="MBD2769208.1"/>
    </source>
</evidence>
<dbReference type="EMBL" id="JACXAD010000017">
    <property type="protein sequence ID" value="MBD2769208.1"/>
    <property type="molecule type" value="Genomic_DNA"/>
</dbReference>
<evidence type="ECO:0000313" key="3">
    <source>
        <dbReference type="Proteomes" id="UP000612233"/>
    </source>
</evidence>
<gene>
    <name evidence="2" type="ORF">IC235_15050</name>
</gene>
<dbReference type="AlphaFoldDB" id="A0A927GK54"/>
<evidence type="ECO:0000259" key="1">
    <source>
        <dbReference type="PROSITE" id="PS50853"/>
    </source>
</evidence>
<keyword evidence="3" id="KW-1185">Reference proteome</keyword>
<dbReference type="InterPro" id="IPR036116">
    <property type="entry name" value="FN3_sf"/>
</dbReference>
<dbReference type="InterPro" id="IPR013783">
    <property type="entry name" value="Ig-like_fold"/>
</dbReference>
<reference evidence="2" key="1">
    <citation type="submission" date="2020-09" db="EMBL/GenBank/DDBJ databases">
        <authorList>
            <person name="Kim M.K."/>
        </authorList>
    </citation>
    <scope>NUCLEOTIDE SEQUENCE</scope>
    <source>
        <strain evidence="2">BT664</strain>
    </source>
</reference>
<dbReference type="RefSeq" id="WP_191006016.1">
    <property type="nucleotide sequence ID" value="NZ_JACXAD010000017.1"/>
</dbReference>
<dbReference type="Gene3D" id="2.60.40.10">
    <property type="entry name" value="Immunoglobulins"/>
    <property type="match status" value="4"/>
</dbReference>
<proteinExistence type="predicted"/>
<name>A0A927GK54_9BACT</name>